<dbReference type="SUPFAM" id="SSF81324">
    <property type="entry name" value="Voltage-gated potassium channels"/>
    <property type="match status" value="1"/>
</dbReference>
<keyword evidence="7" id="KW-1185">Reference proteome</keyword>
<sequence length="158" mass="18385">MARTQGRKGCCFALHLHEDNARFILLFFVMITYMLAGAGLFMVLEKDNEDKEKAFYKQSLEEFYEKYPSLNKSDLEYILKIHSEAESAGFVGNKRPRWDFSGSFYFVGTVVSTIALMERKPCYNGAKYKHDYEIFILFLALHFASPVLLNFEYNSMYG</sequence>
<dbReference type="Proteomes" id="UP001195483">
    <property type="component" value="Unassembled WGS sequence"/>
</dbReference>
<keyword evidence="2 5" id="KW-0812">Transmembrane</keyword>
<evidence type="ECO:0000256" key="5">
    <source>
        <dbReference type="SAM" id="Phobius"/>
    </source>
</evidence>
<dbReference type="GO" id="GO:0030322">
    <property type="term" value="P:stabilization of membrane potential"/>
    <property type="evidence" value="ECO:0007669"/>
    <property type="project" value="TreeGrafter"/>
</dbReference>
<feature type="transmembrane region" description="Helical" evidence="5">
    <location>
        <begin position="130"/>
        <end position="149"/>
    </location>
</feature>
<accession>A0AAE0SSV0</accession>
<evidence type="ECO:0000256" key="1">
    <source>
        <dbReference type="ARBA" id="ARBA00004141"/>
    </source>
</evidence>
<keyword evidence="3 5" id="KW-1133">Transmembrane helix</keyword>
<comment type="caution">
    <text evidence="6">The sequence shown here is derived from an EMBL/GenBank/DDBJ whole genome shotgun (WGS) entry which is preliminary data.</text>
</comment>
<dbReference type="InterPro" id="IPR003280">
    <property type="entry name" value="2pore_dom_K_chnl"/>
</dbReference>
<gene>
    <name evidence="6" type="ORF">CHS0354_038057</name>
</gene>
<dbReference type="GO" id="GO:0022841">
    <property type="term" value="F:potassium ion leak channel activity"/>
    <property type="evidence" value="ECO:0007669"/>
    <property type="project" value="TreeGrafter"/>
</dbReference>
<evidence type="ECO:0000313" key="6">
    <source>
        <dbReference type="EMBL" id="KAK3597139.1"/>
    </source>
</evidence>
<reference evidence="6" key="2">
    <citation type="journal article" date="2021" name="Genome Biol. Evol.">
        <title>Developing a high-quality reference genome for a parasitic bivalve with doubly uniparental inheritance (Bivalvia: Unionida).</title>
        <authorList>
            <person name="Smith C.H."/>
        </authorList>
    </citation>
    <scope>NUCLEOTIDE SEQUENCE</scope>
    <source>
        <strain evidence="6">CHS0354</strain>
        <tissue evidence="6">Mantle</tissue>
    </source>
</reference>
<proteinExistence type="predicted"/>
<evidence type="ECO:0000256" key="2">
    <source>
        <dbReference type="ARBA" id="ARBA00022692"/>
    </source>
</evidence>
<evidence type="ECO:0000256" key="3">
    <source>
        <dbReference type="ARBA" id="ARBA00022989"/>
    </source>
</evidence>
<organism evidence="6 7">
    <name type="scientific">Potamilus streckersoni</name>
    <dbReference type="NCBI Taxonomy" id="2493646"/>
    <lineage>
        <taxon>Eukaryota</taxon>
        <taxon>Metazoa</taxon>
        <taxon>Spiralia</taxon>
        <taxon>Lophotrochozoa</taxon>
        <taxon>Mollusca</taxon>
        <taxon>Bivalvia</taxon>
        <taxon>Autobranchia</taxon>
        <taxon>Heteroconchia</taxon>
        <taxon>Palaeoheterodonta</taxon>
        <taxon>Unionida</taxon>
        <taxon>Unionoidea</taxon>
        <taxon>Unionidae</taxon>
        <taxon>Ambleminae</taxon>
        <taxon>Lampsilini</taxon>
        <taxon>Potamilus</taxon>
    </lineage>
</organism>
<feature type="transmembrane region" description="Helical" evidence="5">
    <location>
        <begin position="100"/>
        <end position="118"/>
    </location>
</feature>
<dbReference type="Gene3D" id="1.10.287.70">
    <property type="match status" value="1"/>
</dbReference>
<evidence type="ECO:0000313" key="7">
    <source>
        <dbReference type="Proteomes" id="UP001195483"/>
    </source>
</evidence>
<dbReference type="GO" id="GO:0015271">
    <property type="term" value="F:outward rectifier potassium channel activity"/>
    <property type="evidence" value="ECO:0007669"/>
    <property type="project" value="TreeGrafter"/>
</dbReference>
<name>A0AAE0SSV0_9BIVA</name>
<reference evidence="6" key="1">
    <citation type="journal article" date="2021" name="Genome Biol. Evol.">
        <title>A High-Quality Reference Genome for a Parasitic Bivalve with Doubly Uniparental Inheritance (Bivalvia: Unionida).</title>
        <authorList>
            <person name="Smith C.H."/>
        </authorList>
    </citation>
    <scope>NUCLEOTIDE SEQUENCE</scope>
    <source>
        <strain evidence="6">CHS0354</strain>
    </source>
</reference>
<protein>
    <recommendedName>
        <fullName evidence="8">Potassium channel subfamily K member 9</fullName>
    </recommendedName>
</protein>
<dbReference type="GO" id="GO:0005886">
    <property type="term" value="C:plasma membrane"/>
    <property type="evidence" value="ECO:0007669"/>
    <property type="project" value="TreeGrafter"/>
</dbReference>
<evidence type="ECO:0000256" key="4">
    <source>
        <dbReference type="ARBA" id="ARBA00023136"/>
    </source>
</evidence>
<dbReference type="PANTHER" id="PTHR11003:SF10">
    <property type="entry name" value="POTASSIUM CHANNEL DOMAIN-CONTAINING PROTEIN"/>
    <property type="match status" value="1"/>
</dbReference>
<reference evidence="6" key="3">
    <citation type="submission" date="2023-05" db="EMBL/GenBank/DDBJ databases">
        <authorList>
            <person name="Smith C.H."/>
        </authorList>
    </citation>
    <scope>NUCLEOTIDE SEQUENCE</scope>
    <source>
        <strain evidence="6">CHS0354</strain>
        <tissue evidence="6">Mantle</tissue>
    </source>
</reference>
<dbReference type="AlphaFoldDB" id="A0AAE0SSV0"/>
<dbReference type="PANTHER" id="PTHR11003">
    <property type="entry name" value="POTASSIUM CHANNEL, SUBFAMILY K"/>
    <property type="match status" value="1"/>
</dbReference>
<keyword evidence="4 5" id="KW-0472">Membrane</keyword>
<dbReference type="EMBL" id="JAEAOA010002223">
    <property type="protein sequence ID" value="KAK3597139.1"/>
    <property type="molecule type" value="Genomic_DNA"/>
</dbReference>
<comment type="subcellular location">
    <subcellularLocation>
        <location evidence="1">Membrane</location>
        <topology evidence="1">Multi-pass membrane protein</topology>
    </subcellularLocation>
</comment>
<feature type="transmembrane region" description="Helical" evidence="5">
    <location>
        <begin position="21"/>
        <end position="44"/>
    </location>
</feature>
<evidence type="ECO:0008006" key="8">
    <source>
        <dbReference type="Google" id="ProtNLM"/>
    </source>
</evidence>